<sequence>MVLTVAVVYGYRGLVLDATAVTFCDSALLDVVAWWQRDRRRLRLVPSGAVDRLLRAARAAGAAPVITP</sequence>
<dbReference type="AlphaFoldDB" id="A0A100Y099"/>
<accession>A0A100Y099</accession>
<reference evidence="2 3" key="1">
    <citation type="submission" date="2015-11" db="EMBL/GenBank/DDBJ databases">
        <title>Genome-wide analysis reveals the secondary metabolome in Streptomyces kanasensis ZX01.</title>
        <authorList>
            <person name="Zhang G."/>
            <person name="Han L."/>
            <person name="Feng J."/>
            <person name="Zhang X."/>
        </authorList>
    </citation>
    <scope>NUCLEOTIDE SEQUENCE [LARGE SCALE GENOMIC DNA]</scope>
    <source>
        <strain evidence="2 3">ZX01</strain>
    </source>
</reference>
<evidence type="ECO:0008006" key="4">
    <source>
        <dbReference type="Google" id="ProtNLM"/>
    </source>
</evidence>
<evidence type="ECO:0000256" key="1">
    <source>
        <dbReference type="SAM" id="Phobius"/>
    </source>
</evidence>
<evidence type="ECO:0000313" key="2">
    <source>
        <dbReference type="EMBL" id="KUH35289.1"/>
    </source>
</evidence>
<name>A0A100Y099_9ACTN</name>
<evidence type="ECO:0000313" key="3">
    <source>
        <dbReference type="Proteomes" id="UP000054011"/>
    </source>
</evidence>
<feature type="transmembrane region" description="Helical" evidence="1">
    <location>
        <begin position="14"/>
        <end position="35"/>
    </location>
</feature>
<dbReference type="InterPro" id="IPR036513">
    <property type="entry name" value="STAS_dom_sf"/>
</dbReference>
<keyword evidence="1" id="KW-1133">Transmembrane helix</keyword>
<keyword evidence="1" id="KW-0472">Membrane</keyword>
<keyword evidence="3" id="KW-1185">Reference proteome</keyword>
<feature type="non-terminal residue" evidence="2">
    <location>
        <position position="68"/>
    </location>
</feature>
<organism evidence="2 3">
    <name type="scientific">Streptomyces kanasensis</name>
    <dbReference type="NCBI Taxonomy" id="936756"/>
    <lineage>
        <taxon>Bacteria</taxon>
        <taxon>Bacillati</taxon>
        <taxon>Actinomycetota</taxon>
        <taxon>Actinomycetes</taxon>
        <taxon>Kitasatosporales</taxon>
        <taxon>Streptomycetaceae</taxon>
        <taxon>Streptomyces</taxon>
    </lineage>
</organism>
<gene>
    <name evidence="2" type="ORF">ATE80_30045</name>
</gene>
<dbReference type="EMBL" id="LNSV01000160">
    <property type="protein sequence ID" value="KUH35289.1"/>
    <property type="molecule type" value="Genomic_DNA"/>
</dbReference>
<comment type="caution">
    <text evidence="2">The sequence shown here is derived from an EMBL/GenBank/DDBJ whole genome shotgun (WGS) entry which is preliminary data.</text>
</comment>
<keyword evidence="1" id="KW-0812">Transmembrane</keyword>
<proteinExistence type="predicted"/>
<protein>
    <recommendedName>
        <fullName evidence="4">STAS domain-containing protein</fullName>
    </recommendedName>
</protein>
<dbReference type="Gene3D" id="3.30.750.24">
    <property type="entry name" value="STAS domain"/>
    <property type="match status" value="1"/>
</dbReference>
<dbReference type="Proteomes" id="UP000054011">
    <property type="component" value="Unassembled WGS sequence"/>
</dbReference>